<dbReference type="Proteomes" id="UP000010798">
    <property type="component" value="Chromosome"/>
</dbReference>
<dbReference type="Gene3D" id="3.60.21.10">
    <property type="match status" value="1"/>
</dbReference>
<dbReference type="InterPro" id="IPR004843">
    <property type="entry name" value="Calcineurin-like_PHP"/>
</dbReference>
<gene>
    <name evidence="5" type="ordered locus">Sinac_0720</name>
</gene>
<reference evidence="5 6" key="1">
    <citation type="submission" date="2012-02" db="EMBL/GenBank/DDBJ databases">
        <title>Complete sequence of chromosome of Singulisphaera acidiphila DSM 18658.</title>
        <authorList>
            <consortium name="US DOE Joint Genome Institute (JGI-PGF)"/>
            <person name="Lucas S."/>
            <person name="Copeland A."/>
            <person name="Lapidus A."/>
            <person name="Glavina del Rio T."/>
            <person name="Dalin E."/>
            <person name="Tice H."/>
            <person name="Bruce D."/>
            <person name="Goodwin L."/>
            <person name="Pitluck S."/>
            <person name="Peters L."/>
            <person name="Ovchinnikova G."/>
            <person name="Chertkov O."/>
            <person name="Kyrpides N."/>
            <person name="Mavromatis K."/>
            <person name="Ivanova N."/>
            <person name="Brettin T."/>
            <person name="Detter J.C."/>
            <person name="Han C."/>
            <person name="Larimer F."/>
            <person name="Land M."/>
            <person name="Hauser L."/>
            <person name="Markowitz V."/>
            <person name="Cheng J.-F."/>
            <person name="Hugenholtz P."/>
            <person name="Woyke T."/>
            <person name="Wu D."/>
            <person name="Tindall B."/>
            <person name="Pomrenke H."/>
            <person name="Brambilla E."/>
            <person name="Klenk H.-P."/>
            <person name="Eisen J.A."/>
        </authorList>
    </citation>
    <scope>NUCLEOTIDE SEQUENCE [LARGE SCALE GENOMIC DNA]</scope>
    <source>
        <strain evidence="6">ATCC BAA-1392 / DSM 18658 / VKM B-2454 / MOB10</strain>
    </source>
</reference>
<evidence type="ECO:0000313" key="6">
    <source>
        <dbReference type="Proteomes" id="UP000010798"/>
    </source>
</evidence>
<keyword evidence="1" id="KW-0732">Signal</keyword>
<proteinExistence type="predicted"/>
<dbReference type="PANTHER" id="PTHR43143:SF6">
    <property type="entry name" value="BLL3016 PROTEIN"/>
    <property type="match status" value="1"/>
</dbReference>
<keyword evidence="6" id="KW-1185">Reference proteome</keyword>
<feature type="domain" description="Calcineurin-like phosphoesterase C-terminal" evidence="3">
    <location>
        <begin position="370"/>
        <end position="535"/>
    </location>
</feature>
<dbReference type="Pfam" id="PF16371">
    <property type="entry name" value="MetallophosN"/>
    <property type="match status" value="1"/>
</dbReference>
<evidence type="ECO:0000313" key="5">
    <source>
        <dbReference type="EMBL" id="AGA25130.1"/>
    </source>
</evidence>
<dbReference type="Pfam" id="PF00149">
    <property type="entry name" value="Metallophos"/>
    <property type="match status" value="1"/>
</dbReference>
<organism evidence="5 6">
    <name type="scientific">Singulisphaera acidiphila (strain ATCC BAA-1392 / DSM 18658 / VKM B-2454 / MOB10)</name>
    <dbReference type="NCBI Taxonomy" id="886293"/>
    <lineage>
        <taxon>Bacteria</taxon>
        <taxon>Pseudomonadati</taxon>
        <taxon>Planctomycetota</taxon>
        <taxon>Planctomycetia</taxon>
        <taxon>Isosphaerales</taxon>
        <taxon>Isosphaeraceae</taxon>
        <taxon>Singulisphaera</taxon>
    </lineage>
</organism>
<sequence>MRISPALALVAGTALAFPGLATAHDPSGKHDKAHETPVQTDAAKTQIATGVVFHDQDRDGVHDDGEEGLAGIRVSNGRQIVRTDHEGRYRLPIDDDTILFVIKPRGWMTPVNEDKLPRFYYIHKPAGSPESRFPGVKPTGPLPASVDFPLNPQEEPNRFRALFFGDTQPRDTKEVEYITHDVIEQVVAEKSHGASLGVTLGDIVFDDLSVMKPLNKAIALIGIPWYNVIGNHDMNYEAKDDQHSDETFESHYGPSYYSFDHGTVHFLVLDDVAWTGAKEGERRGHFVGGLGAKQMEFIRNDLALIPHDQLVVLMMHIPLIDVEDRHELYRLIEKRPFALSVSAHTHFQQHHFITRADGFEGKEPHHHVVNVTVCGSWWTGAPDEKGIPHTTMRDGAPNGYSIFTFDGQKYDIEFRAARRPSDHQMNIHAPEEVTRDKAGETEVLVNVFAGSERSTVEMRLGESGPWHPMERSELEDPYYAAMKSLEKGSNPPPGRTLPAIIKSPHIWRGKLSADAPTAGTHFIHVRTTDMFGKTYNDRRVIRFTEPEAAPIANAASRDH</sequence>
<dbReference type="PANTHER" id="PTHR43143">
    <property type="entry name" value="METALLOPHOSPHOESTERASE, CALCINEURIN SUPERFAMILY"/>
    <property type="match status" value="1"/>
</dbReference>
<dbReference type="KEGG" id="saci:Sinac_0720"/>
<dbReference type="eggNOG" id="COG1409">
    <property type="taxonomic scope" value="Bacteria"/>
</dbReference>
<accession>L0D8D2</accession>
<dbReference type="RefSeq" id="WP_015244310.1">
    <property type="nucleotide sequence ID" value="NC_019892.1"/>
</dbReference>
<dbReference type="InterPro" id="IPR029052">
    <property type="entry name" value="Metallo-depent_PP-like"/>
</dbReference>
<dbReference type="OrthoDB" id="235808at2"/>
<dbReference type="InterPro" id="IPR032285">
    <property type="entry name" value="Metallophos_N"/>
</dbReference>
<evidence type="ECO:0000259" key="4">
    <source>
        <dbReference type="Pfam" id="PF16371"/>
    </source>
</evidence>
<name>L0D8D2_SINAD</name>
<feature type="signal peptide" evidence="1">
    <location>
        <begin position="1"/>
        <end position="23"/>
    </location>
</feature>
<dbReference type="InterPro" id="IPR051918">
    <property type="entry name" value="STPP_CPPED1"/>
</dbReference>
<keyword evidence="5" id="KW-0378">Hydrolase</keyword>
<dbReference type="EMBL" id="CP003364">
    <property type="protein sequence ID" value="AGA25130.1"/>
    <property type="molecule type" value="Genomic_DNA"/>
</dbReference>
<feature type="domain" description="Calcineurin-like phosphoesterase N-terminal" evidence="4">
    <location>
        <begin position="64"/>
        <end position="130"/>
    </location>
</feature>
<evidence type="ECO:0000256" key="1">
    <source>
        <dbReference type="SAM" id="SignalP"/>
    </source>
</evidence>
<feature type="chain" id="PRO_5003940668" evidence="1">
    <location>
        <begin position="24"/>
        <end position="559"/>
    </location>
</feature>
<dbReference type="Pfam" id="PF16370">
    <property type="entry name" value="MetallophosC"/>
    <property type="match status" value="1"/>
</dbReference>
<dbReference type="AlphaFoldDB" id="L0D8D2"/>
<dbReference type="STRING" id="886293.Sinac_0720"/>
<dbReference type="HOGENOM" id="CLU_016483_1_0_0"/>
<dbReference type="InterPro" id="IPR013783">
    <property type="entry name" value="Ig-like_fold"/>
</dbReference>
<protein>
    <submittedName>
        <fullName evidence="5">Putative phosphohydrolase</fullName>
    </submittedName>
</protein>
<dbReference type="Gene3D" id="2.60.40.10">
    <property type="entry name" value="Immunoglobulins"/>
    <property type="match status" value="1"/>
</dbReference>
<evidence type="ECO:0000259" key="3">
    <source>
        <dbReference type="Pfam" id="PF16370"/>
    </source>
</evidence>
<feature type="domain" description="Calcineurin-like phosphoesterase" evidence="2">
    <location>
        <begin position="160"/>
        <end position="346"/>
    </location>
</feature>
<dbReference type="GO" id="GO:0016787">
    <property type="term" value="F:hydrolase activity"/>
    <property type="evidence" value="ECO:0007669"/>
    <property type="project" value="UniProtKB-KW"/>
</dbReference>
<dbReference type="SUPFAM" id="SSF56300">
    <property type="entry name" value="Metallo-dependent phosphatases"/>
    <property type="match status" value="1"/>
</dbReference>
<evidence type="ECO:0000259" key="2">
    <source>
        <dbReference type="Pfam" id="PF00149"/>
    </source>
</evidence>
<dbReference type="InterPro" id="IPR032288">
    <property type="entry name" value="Metallophos_C"/>
</dbReference>